<protein>
    <submittedName>
        <fullName evidence="1">Uncharacterized protein</fullName>
    </submittedName>
</protein>
<dbReference type="Pfam" id="PF03237">
    <property type="entry name" value="Terminase_6N"/>
    <property type="match status" value="1"/>
</dbReference>
<dbReference type="AlphaFoldDB" id="A0A2A2MBQ5"/>
<accession>A0A2A2MBQ5</accession>
<dbReference type="OrthoDB" id="6631737at2"/>
<dbReference type="Gene3D" id="3.40.50.300">
    <property type="entry name" value="P-loop containing nucleotide triphosphate hydrolases"/>
    <property type="match status" value="1"/>
</dbReference>
<reference evidence="1 2" key="1">
    <citation type="submission" date="2017-08" db="EMBL/GenBank/DDBJ databases">
        <title>Draft Genome Sequence of Hafnia alvei CITHA-6 Isolated from Raw Bovine Milk.</title>
        <authorList>
            <person name="Culligan E.P."/>
            <person name="Mcsweeney A."/>
            <person name="O'Doherty C."/>
            <person name="Gleeson E."/>
            <person name="O'Riordan D."/>
            <person name="Sleator R.D."/>
        </authorList>
    </citation>
    <scope>NUCLEOTIDE SEQUENCE [LARGE SCALE GENOMIC DNA]</scope>
    <source>
        <strain evidence="1 2">CITHA-6</strain>
    </source>
</reference>
<comment type="caution">
    <text evidence="1">The sequence shown here is derived from an EMBL/GenBank/DDBJ whole genome shotgun (WGS) entry which is preliminary data.</text>
</comment>
<organism evidence="1 2">
    <name type="scientific">Hafnia paralvei</name>
    <dbReference type="NCBI Taxonomy" id="546367"/>
    <lineage>
        <taxon>Bacteria</taxon>
        <taxon>Pseudomonadati</taxon>
        <taxon>Pseudomonadota</taxon>
        <taxon>Gammaproteobacteria</taxon>
        <taxon>Enterobacterales</taxon>
        <taxon>Hafniaceae</taxon>
        <taxon>Hafnia</taxon>
    </lineage>
</organism>
<proteinExistence type="predicted"/>
<evidence type="ECO:0000313" key="2">
    <source>
        <dbReference type="Proteomes" id="UP000218796"/>
    </source>
</evidence>
<keyword evidence="2" id="KW-1185">Reference proteome</keyword>
<evidence type="ECO:0000313" key="1">
    <source>
        <dbReference type="EMBL" id="PAV96143.1"/>
    </source>
</evidence>
<dbReference type="EMBL" id="NQMS01000005">
    <property type="protein sequence ID" value="PAV96143.1"/>
    <property type="molecule type" value="Genomic_DNA"/>
</dbReference>
<dbReference type="Proteomes" id="UP000218796">
    <property type="component" value="Unassembled WGS sequence"/>
</dbReference>
<name>A0A2A2MBQ5_9GAMM</name>
<dbReference type="RefSeq" id="WP_095661607.1">
    <property type="nucleotide sequence ID" value="NZ_NQMS01000005.1"/>
</dbReference>
<gene>
    <name evidence="1" type="ORF">CJD50_14105</name>
</gene>
<dbReference type="InterPro" id="IPR027417">
    <property type="entry name" value="P-loop_NTPase"/>
</dbReference>
<sequence length="245" mass="28045">MKIYKFTPSQTDWLAELLDEESFNYQKTWLRVGQLDVNRTITKSRQIGATSTFAREGLLDALATGRNQIYYAPTRKHALCSLQYIRHIAVRLGVAIEDAESNLQLDNGASITFLGEESIFVNYAGNVYLDEFGWFKKPRQAAKIASSIAMHKNHRQTWYTSPSDCAEAFHMWRGDFSRGTAKHPRIHTDGSSFCSDGVWRQSVTLEQAAQQGNTLIDIEQIKHYFTPEEYRRLFGCDWSRAITAM</sequence>